<evidence type="ECO:0000313" key="3">
    <source>
        <dbReference type="Proteomes" id="UP001058533"/>
    </source>
</evidence>
<evidence type="ECO:0000313" key="2">
    <source>
        <dbReference type="EMBL" id="UUL83716.1"/>
    </source>
</evidence>
<dbReference type="Proteomes" id="UP001058533">
    <property type="component" value="Chromosome"/>
</dbReference>
<gene>
    <name evidence="2" type="ORF">NMP03_05810</name>
</gene>
<proteinExistence type="predicted"/>
<reference evidence="2" key="1">
    <citation type="submission" date="2022-07" db="EMBL/GenBank/DDBJ databases">
        <title>Sphingomonas sp. nov., a novel bacterium isolated from the north slope of the Mount Everest.</title>
        <authorList>
            <person name="Cui X."/>
            <person name="Liu Y."/>
        </authorList>
    </citation>
    <scope>NUCLEOTIDE SEQUENCE</scope>
    <source>
        <strain evidence="2">S5-59</strain>
    </source>
</reference>
<organism evidence="2 3">
    <name type="scientific">Sphingomonas qomolangmaensis</name>
    <dbReference type="NCBI Taxonomy" id="2918765"/>
    <lineage>
        <taxon>Bacteria</taxon>
        <taxon>Pseudomonadati</taxon>
        <taxon>Pseudomonadota</taxon>
        <taxon>Alphaproteobacteria</taxon>
        <taxon>Sphingomonadales</taxon>
        <taxon>Sphingomonadaceae</taxon>
        <taxon>Sphingomonas</taxon>
    </lineage>
</organism>
<dbReference type="EMBL" id="CP101740">
    <property type="protein sequence ID" value="UUL83716.1"/>
    <property type="molecule type" value="Genomic_DNA"/>
</dbReference>
<feature type="region of interest" description="Disordered" evidence="1">
    <location>
        <begin position="1"/>
        <end position="52"/>
    </location>
</feature>
<sequence>MSDQPHETPDGEANDNKPAPIGEPDSQVPAPGTHRDEPPGGDTEGQPDYGGN</sequence>
<name>A0ABY5LG83_9SPHN</name>
<evidence type="ECO:0000256" key="1">
    <source>
        <dbReference type="SAM" id="MobiDB-lite"/>
    </source>
</evidence>
<protein>
    <submittedName>
        <fullName evidence="2">Uncharacterized protein</fullName>
    </submittedName>
</protein>
<dbReference type="RefSeq" id="WP_256507552.1">
    <property type="nucleotide sequence ID" value="NZ_CP101740.1"/>
</dbReference>
<accession>A0ABY5LG83</accession>
<keyword evidence="3" id="KW-1185">Reference proteome</keyword>